<dbReference type="SUPFAM" id="SSF52540">
    <property type="entry name" value="P-loop containing nucleoside triphosphate hydrolases"/>
    <property type="match status" value="1"/>
</dbReference>
<evidence type="ECO:0000256" key="2">
    <source>
        <dbReference type="ARBA" id="ARBA00022801"/>
    </source>
</evidence>
<organism evidence="7 8">
    <name type="scientific">Geobacter argillaceus</name>
    <dbReference type="NCBI Taxonomy" id="345631"/>
    <lineage>
        <taxon>Bacteria</taxon>
        <taxon>Pseudomonadati</taxon>
        <taxon>Thermodesulfobacteriota</taxon>
        <taxon>Desulfuromonadia</taxon>
        <taxon>Geobacterales</taxon>
        <taxon>Geobacteraceae</taxon>
        <taxon>Geobacter</taxon>
    </lineage>
</organism>
<dbReference type="GO" id="GO:0003676">
    <property type="term" value="F:nucleic acid binding"/>
    <property type="evidence" value="ECO:0007669"/>
    <property type="project" value="InterPro"/>
</dbReference>
<gene>
    <name evidence="7" type="ORF">JN12_03192</name>
</gene>
<keyword evidence="2" id="KW-0378">Hydrolase</keyword>
<dbReference type="SMART" id="SM00490">
    <property type="entry name" value="HELICc"/>
    <property type="match status" value="1"/>
</dbReference>
<dbReference type="PIRSF" id="PIRSF005496">
    <property type="entry name" value="ATP_hel_hrpB"/>
    <property type="match status" value="1"/>
</dbReference>
<dbReference type="GO" id="GO:0005524">
    <property type="term" value="F:ATP binding"/>
    <property type="evidence" value="ECO:0007669"/>
    <property type="project" value="UniProtKB-KW"/>
</dbReference>
<evidence type="ECO:0000256" key="1">
    <source>
        <dbReference type="ARBA" id="ARBA00022741"/>
    </source>
</evidence>
<keyword evidence="3 7" id="KW-0347">Helicase</keyword>
<dbReference type="OrthoDB" id="9805617at2"/>
<dbReference type="GO" id="GO:0016787">
    <property type="term" value="F:hydrolase activity"/>
    <property type="evidence" value="ECO:0007669"/>
    <property type="project" value="UniProtKB-KW"/>
</dbReference>
<dbReference type="Gene3D" id="3.40.50.300">
    <property type="entry name" value="P-loop containing nucleotide triphosphate hydrolases"/>
    <property type="match status" value="2"/>
</dbReference>
<dbReference type="Proteomes" id="UP000319449">
    <property type="component" value="Unassembled WGS sequence"/>
</dbReference>
<sequence>MATLPVDTVLPQLLQALADAPGVVLQAPPGSGKTSRVPLALLNAPFLHGKSIIMLEPRRLAAVNAASWLARSVGEPVGATVGYSIRFQRQVSKATRLEVVTEGLLTRRLQSDQGLEGVGVVIFDEFHERSLQADTALAFCLDVQRHLRDDLKILVMSATLESGPVSHLLGGVPVVSCEGRSYPVDVRYQGEQDGDIAQTAARGVHRALRETAGDILVFLPGSGEIRRCREQLRQSLTTGAEQVVPLYGDLPFAEQERAIVPTRQRKVVLATAIAETSLTIEGVTVVIDAGLSRRLQYDPNTGLNRLVTVRVSAASAIQRAGRAGRLGPGVCYRLWSEGTQSSLVPYNPPEIRIADLAPLALDLAAWGTTDALSLPWLDPPPTGAMNEANELLRELGALGEDGRITPLGGRMAGLPLHPRLARLVLDGERAGCAAVACDLAALIEERDIFRRDRLTVRPVSDCDFTDRLEAFYEWRNRRGHGDAILDPSACRAVDSAASRLRQLLRVPVRAAMPEHGQVALLLAQAWPDRIARQREPGSDRYLLAQGTGARLGQRSAVRDQPFIVAVEMSGSQGAEALIHGATTLTLDALRQKFGESIVRERSYGFDVGLGRVWAREDELFNRLVLSSRPVPPSDEELRATWLAEIGREDGLVLLLWSQFARQFRARVALLRRVCPEEPWPDLGDDWLAAYPEEWLQPWLAGIRTVADLQRLDLHAILKGLLPWDLQRRLDEGAPTHITVPSGSRIAIDYGGDAPVLAVKLQELFGLAETPTVAWGRVSLLLHLLSPARRPIQVTGDLRSFWNTTYPEVKKELKGRYPKHPWPDDPWLAVPMRGTKKREGR</sequence>
<dbReference type="InterPro" id="IPR027417">
    <property type="entry name" value="P-loop_NTPase"/>
</dbReference>
<accession>A0A562VGP5</accession>
<dbReference type="Pfam" id="PF00271">
    <property type="entry name" value="Helicase_C"/>
    <property type="match status" value="1"/>
</dbReference>
<dbReference type="InterPro" id="IPR048333">
    <property type="entry name" value="HA2_WH"/>
</dbReference>
<dbReference type="PANTHER" id="PTHR43519:SF1">
    <property type="entry name" value="ATP-DEPENDENT RNA HELICASE HRPB"/>
    <property type="match status" value="1"/>
</dbReference>
<evidence type="ECO:0000313" key="8">
    <source>
        <dbReference type="Proteomes" id="UP000319449"/>
    </source>
</evidence>
<dbReference type="InterPro" id="IPR010225">
    <property type="entry name" value="HrpB"/>
</dbReference>
<dbReference type="EMBL" id="VLLN01000023">
    <property type="protein sequence ID" value="TWJ17079.1"/>
    <property type="molecule type" value="Genomic_DNA"/>
</dbReference>
<dbReference type="FunFam" id="3.40.50.300:FF:002125">
    <property type="entry name" value="ATP-dependent helicase HrpB"/>
    <property type="match status" value="1"/>
</dbReference>
<dbReference type="PROSITE" id="PS51192">
    <property type="entry name" value="HELICASE_ATP_BIND_1"/>
    <property type="match status" value="1"/>
</dbReference>
<proteinExistence type="predicted"/>
<dbReference type="PANTHER" id="PTHR43519">
    <property type="entry name" value="ATP-DEPENDENT RNA HELICASE HRPB"/>
    <property type="match status" value="1"/>
</dbReference>
<comment type="caution">
    <text evidence="7">The sequence shown here is derived from an EMBL/GenBank/DDBJ whole genome shotgun (WGS) entry which is preliminary data.</text>
</comment>
<evidence type="ECO:0000256" key="3">
    <source>
        <dbReference type="ARBA" id="ARBA00022806"/>
    </source>
</evidence>
<evidence type="ECO:0000259" key="6">
    <source>
        <dbReference type="PROSITE" id="PS51194"/>
    </source>
</evidence>
<protein>
    <submittedName>
        <fullName evidence="7">ATP-dependent helicase HrpB</fullName>
    </submittedName>
</protein>
<dbReference type="SMART" id="SM00847">
    <property type="entry name" value="HA2"/>
    <property type="match status" value="1"/>
</dbReference>
<keyword evidence="1" id="KW-0547">Nucleotide-binding</keyword>
<dbReference type="SMART" id="SM00487">
    <property type="entry name" value="DEXDc"/>
    <property type="match status" value="1"/>
</dbReference>
<reference evidence="7 8" key="1">
    <citation type="submission" date="2019-07" db="EMBL/GenBank/DDBJ databases">
        <title>Genomic Encyclopedia of Archaeal and Bacterial Type Strains, Phase II (KMG-II): from individual species to whole genera.</title>
        <authorList>
            <person name="Goeker M."/>
        </authorList>
    </citation>
    <scope>NUCLEOTIDE SEQUENCE [LARGE SCALE GENOMIC DNA]</scope>
    <source>
        <strain evidence="7 8">ATCC BAA-1139</strain>
    </source>
</reference>
<dbReference type="AlphaFoldDB" id="A0A562VGP5"/>
<evidence type="ECO:0000259" key="5">
    <source>
        <dbReference type="PROSITE" id="PS51192"/>
    </source>
</evidence>
<dbReference type="PROSITE" id="PS51194">
    <property type="entry name" value="HELICASE_CTER"/>
    <property type="match status" value="1"/>
</dbReference>
<dbReference type="NCBIfam" id="TIGR01970">
    <property type="entry name" value="DEAH_box_HrpB"/>
    <property type="match status" value="1"/>
</dbReference>
<dbReference type="InterPro" id="IPR014001">
    <property type="entry name" value="Helicase_ATP-bd"/>
</dbReference>
<dbReference type="InterPro" id="IPR007502">
    <property type="entry name" value="Helicase-assoc_dom"/>
</dbReference>
<keyword evidence="4" id="KW-0067">ATP-binding</keyword>
<name>A0A562VGP5_9BACT</name>
<dbReference type="Pfam" id="PF00270">
    <property type="entry name" value="DEAD"/>
    <property type="match status" value="1"/>
</dbReference>
<dbReference type="RefSeq" id="WP_145024555.1">
    <property type="nucleotide sequence ID" value="NZ_VLLN01000023.1"/>
</dbReference>
<feature type="domain" description="Helicase ATP-binding" evidence="5">
    <location>
        <begin position="14"/>
        <end position="178"/>
    </location>
</feature>
<dbReference type="InterPro" id="IPR001650">
    <property type="entry name" value="Helicase_C-like"/>
</dbReference>
<dbReference type="CDD" id="cd17990">
    <property type="entry name" value="DEXHc_HrpB"/>
    <property type="match status" value="1"/>
</dbReference>
<keyword evidence="8" id="KW-1185">Reference proteome</keyword>
<dbReference type="Pfam" id="PF04408">
    <property type="entry name" value="WHD_HA2"/>
    <property type="match status" value="1"/>
</dbReference>
<evidence type="ECO:0000313" key="7">
    <source>
        <dbReference type="EMBL" id="TWJ17079.1"/>
    </source>
</evidence>
<evidence type="ECO:0000256" key="4">
    <source>
        <dbReference type="ARBA" id="ARBA00022840"/>
    </source>
</evidence>
<dbReference type="InterPro" id="IPR013689">
    <property type="entry name" value="RNA_helicase_ATP-dep_HrpB_C"/>
</dbReference>
<dbReference type="InterPro" id="IPR011545">
    <property type="entry name" value="DEAD/DEAH_box_helicase_dom"/>
</dbReference>
<dbReference type="Pfam" id="PF08482">
    <property type="entry name" value="HrpB_C"/>
    <property type="match status" value="1"/>
</dbReference>
<dbReference type="Gene3D" id="1.20.120.1080">
    <property type="match status" value="1"/>
</dbReference>
<dbReference type="InterPro" id="IPR049614">
    <property type="entry name" value="HrpB_DEXH"/>
</dbReference>
<feature type="domain" description="Helicase C-terminal" evidence="6">
    <location>
        <begin position="203"/>
        <end position="367"/>
    </location>
</feature>
<dbReference type="GO" id="GO:0004386">
    <property type="term" value="F:helicase activity"/>
    <property type="evidence" value="ECO:0007669"/>
    <property type="project" value="UniProtKB-KW"/>
</dbReference>
<dbReference type="CDD" id="cd18791">
    <property type="entry name" value="SF2_C_RHA"/>
    <property type="match status" value="1"/>
</dbReference>